<protein>
    <submittedName>
        <fullName evidence="3">Beta-lactamase family protein</fullName>
    </submittedName>
</protein>
<evidence type="ECO:0000313" key="4">
    <source>
        <dbReference type="Proteomes" id="UP000676456"/>
    </source>
</evidence>
<dbReference type="InterPro" id="IPR012338">
    <property type="entry name" value="Beta-lactam/transpept-like"/>
</dbReference>
<keyword evidence="4" id="KW-1185">Reference proteome</keyword>
<comment type="caution">
    <text evidence="3">The sequence shown here is derived from an EMBL/GenBank/DDBJ whole genome shotgun (WGS) entry which is preliminary data.</text>
</comment>
<dbReference type="Gene3D" id="3.40.710.10">
    <property type="entry name" value="DD-peptidase/beta-lactamase superfamily"/>
    <property type="match status" value="1"/>
</dbReference>
<dbReference type="GO" id="GO:0016787">
    <property type="term" value="F:hydrolase activity"/>
    <property type="evidence" value="ECO:0007669"/>
    <property type="project" value="UniProtKB-KW"/>
</dbReference>
<dbReference type="InterPro" id="IPR050789">
    <property type="entry name" value="Diverse_Enzym_Activities"/>
</dbReference>
<proteinExistence type="predicted"/>
<evidence type="ECO:0000259" key="2">
    <source>
        <dbReference type="Pfam" id="PF00144"/>
    </source>
</evidence>
<keyword evidence="1" id="KW-0378">Hydrolase</keyword>
<dbReference type="EMBL" id="JAGYPN010000002">
    <property type="protein sequence ID" value="MBS4223529.1"/>
    <property type="molecule type" value="Genomic_DNA"/>
</dbReference>
<feature type="domain" description="Beta-lactamase-related" evidence="2">
    <location>
        <begin position="10"/>
        <end position="326"/>
    </location>
</feature>
<dbReference type="SUPFAM" id="SSF56601">
    <property type="entry name" value="beta-lactamase/transpeptidase-like"/>
    <property type="match status" value="1"/>
</dbReference>
<dbReference type="Pfam" id="PF00144">
    <property type="entry name" value="Beta-lactamase"/>
    <property type="match status" value="1"/>
</dbReference>
<evidence type="ECO:0000313" key="3">
    <source>
        <dbReference type="EMBL" id="MBS4223529.1"/>
    </source>
</evidence>
<reference evidence="3 4" key="1">
    <citation type="submission" date="2021-05" db="EMBL/GenBank/DDBJ databases">
        <title>Novel Bacillus species.</title>
        <authorList>
            <person name="Liu G."/>
        </authorList>
    </citation>
    <scope>NUCLEOTIDE SEQUENCE [LARGE SCALE GENOMIC DNA]</scope>
    <source>
        <strain evidence="3 4">FJAT-49682</strain>
    </source>
</reference>
<dbReference type="PANTHER" id="PTHR43283">
    <property type="entry name" value="BETA-LACTAMASE-RELATED"/>
    <property type="match status" value="1"/>
</dbReference>
<sequence length="347" mass="38601">METKVLDFLQKEIDMGNIPGAAIYVSYQGKAVMEKSIGYRTLHPEKAPMINDTIFDLASLTKIVTTTMAALQLLDKGAIRLDDKVSYFLPKFGVNGKSGVTLKHLLTHTSGLPAHRPFYEDTLQTDQIIERMCAEKLEAPLGEKVIYSDLGFILLAKLIEMVTNQPFDQYVFQEILDPLTMNETGFNLTLDQSRFAATAFSEKIGDYKYGIVHDDNAESMGGVSGHAGLFSTLQDLAKFTSMIENGGCFNGKRIVSSVALQLSKKNFTTFDSEGRGLGWQIRSPGLSCGDLFSENSYGHTGYTGTSIWFDPDIQLHVILLTNRVHAKNTEAILRLRPRLHNLIRSQF</sequence>
<dbReference type="InterPro" id="IPR001466">
    <property type="entry name" value="Beta-lactam-related"/>
</dbReference>
<organism evidence="3 4">
    <name type="scientific">Lederbergia citrea</name>
    <dbReference type="NCBI Taxonomy" id="2833581"/>
    <lineage>
        <taxon>Bacteria</taxon>
        <taxon>Bacillati</taxon>
        <taxon>Bacillota</taxon>
        <taxon>Bacilli</taxon>
        <taxon>Bacillales</taxon>
        <taxon>Bacillaceae</taxon>
        <taxon>Lederbergia</taxon>
    </lineage>
</organism>
<dbReference type="AlphaFoldDB" id="A0A942Z4D1"/>
<evidence type="ECO:0000256" key="1">
    <source>
        <dbReference type="ARBA" id="ARBA00022801"/>
    </source>
</evidence>
<dbReference type="Proteomes" id="UP000676456">
    <property type="component" value="Unassembled WGS sequence"/>
</dbReference>
<dbReference type="PANTHER" id="PTHR43283:SF11">
    <property type="entry name" value="BETA-LACTAMASE-RELATED DOMAIN-CONTAINING PROTEIN"/>
    <property type="match status" value="1"/>
</dbReference>
<dbReference type="RefSeq" id="WP_213098531.1">
    <property type="nucleotide sequence ID" value="NZ_JAGYPN010000002.1"/>
</dbReference>
<name>A0A942Z4D1_9BACI</name>
<accession>A0A942Z4D1</accession>
<gene>
    <name evidence="3" type="ORF">KHA91_12305</name>
</gene>